<dbReference type="AlphaFoldDB" id="A0AAV8XPL2"/>
<sequence>TLSLEEQEDYHQLVRHLEMRYGQSHLEHVYHSQLKNRCQKNNELLQMACVILRPVKLLLSLVPASWWMLWRELWNSKPLNKVAEVKLRSVRWRNMLRNAC</sequence>
<feature type="non-terminal residue" evidence="1">
    <location>
        <position position="1"/>
    </location>
</feature>
<gene>
    <name evidence="1" type="ORF">NQ318_015778</name>
</gene>
<reference evidence="1" key="1">
    <citation type="journal article" date="2023" name="Insect Mol. Biol.">
        <title>Genome sequencing provides insights into the evolution of gene families encoding plant cell wall-degrading enzymes in longhorned beetles.</title>
        <authorList>
            <person name="Shin N.R."/>
            <person name="Okamura Y."/>
            <person name="Kirsch R."/>
            <person name="Pauchet Y."/>
        </authorList>
    </citation>
    <scope>NUCLEOTIDE SEQUENCE</scope>
    <source>
        <strain evidence="1">AMC_N1</strain>
    </source>
</reference>
<proteinExistence type="predicted"/>
<organism evidence="1 2">
    <name type="scientific">Aromia moschata</name>
    <dbReference type="NCBI Taxonomy" id="1265417"/>
    <lineage>
        <taxon>Eukaryota</taxon>
        <taxon>Metazoa</taxon>
        <taxon>Ecdysozoa</taxon>
        <taxon>Arthropoda</taxon>
        <taxon>Hexapoda</taxon>
        <taxon>Insecta</taxon>
        <taxon>Pterygota</taxon>
        <taxon>Neoptera</taxon>
        <taxon>Endopterygota</taxon>
        <taxon>Coleoptera</taxon>
        <taxon>Polyphaga</taxon>
        <taxon>Cucujiformia</taxon>
        <taxon>Chrysomeloidea</taxon>
        <taxon>Cerambycidae</taxon>
        <taxon>Cerambycinae</taxon>
        <taxon>Callichromatini</taxon>
        <taxon>Aromia</taxon>
    </lineage>
</organism>
<accession>A0AAV8XPL2</accession>
<comment type="caution">
    <text evidence="1">The sequence shown here is derived from an EMBL/GenBank/DDBJ whole genome shotgun (WGS) entry which is preliminary data.</text>
</comment>
<name>A0AAV8XPL2_9CUCU</name>
<evidence type="ECO:0000313" key="2">
    <source>
        <dbReference type="Proteomes" id="UP001162162"/>
    </source>
</evidence>
<keyword evidence="2" id="KW-1185">Reference proteome</keyword>
<dbReference type="Proteomes" id="UP001162162">
    <property type="component" value="Unassembled WGS sequence"/>
</dbReference>
<dbReference type="EMBL" id="JAPWTK010000435">
    <property type="protein sequence ID" value="KAJ8940384.1"/>
    <property type="molecule type" value="Genomic_DNA"/>
</dbReference>
<protein>
    <submittedName>
        <fullName evidence="1">Uncharacterized protein</fullName>
    </submittedName>
</protein>
<evidence type="ECO:0000313" key="1">
    <source>
        <dbReference type="EMBL" id="KAJ8940384.1"/>
    </source>
</evidence>